<gene>
    <name evidence="1" type="ORF">DPMN_099717</name>
</gene>
<reference evidence="1" key="1">
    <citation type="journal article" date="2019" name="bioRxiv">
        <title>The Genome of the Zebra Mussel, Dreissena polymorpha: A Resource for Invasive Species Research.</title>
        <authorList>
            <person name="McCartney M.A."/>
            <person name="Auch B."/>
            <person name="Kono T."/>
            <person name="Mallez S."/>
            <person name="Zhang Y."/>
            <person name="Obille A."/>
            <person name="Becker A."/>
            <person name="Abrahante J.E."/>
            <person name="Garbe J."/>
            <person name="Badalamenti J.P."/>
            <person name="Herman A."/>
            <person name="Mangelson H."/>
            <person name="Liachko I."/>
            <person name="Sullivan S."/>
            <person name="Sone E.D."/>
            <person name="Koren S."/>
            <person name="Silverstein K.A.T."/>
            <person name="Beckman K.B."/>
            <person name="Gohl D.M."/>
        </authorList>
    </citation>
    <scope>NUCLEOTIDE SEQUENCE</scope>
    <source>
        <strain evidence="1">Duluth1</strain>
        <tissue evidence="1">Whole animal</tissue>
    </source>
</reference>
<protein>
    <submittedName>
        <fullName evidence="1">Uncharacterized protein</fullName>
    </submittedName>
</protein>
<evidence type="ECO:0000313" key="2">
    <source>
        <dbReference type="Proteomes" id="UP000828390"/>
    </source>
</evidence>
<name>A0A9D4R7Y1_DREPO</name>
<sequence>MCPLEVRYLNKWVSDTLLTPDVNNQVASRSFVIYRLPPYDSMEDWLANVTVKW</sequence>
<comment type="caution">
    <text evidence="1">The sequence shown here is derived from an EMBL/GenBank/DDBJ whole genome shotgun (WGS) entry which is preliminary data.</text>
</comment>
<accession>A0A9D4R7Y1</accession>
<proteinExistence type="predicted"/>
<organism evidence="1 2">
    <name type="scientific">Dreissena polymorpha</name>
    <name type="common">Zebra mussel</name>
    <name type="synonym">Mytilus polymorpha</name>
    <dbReference type="NCBI Taxonomy" id="45954"/>
    <lineage>
        <taxon>Eukaryota</taxon>
        <taxon>Metazoa</taxon>
        <taxon>Spiralia</taxon>
        <taxon>Lophotrochozoa</taxon>
        <taxon>Mollusca</taxon>
        <taxon>Bivalvia</taxon>
        <taxon>Autobranchia</taxon>
        <taxon>Heteroconchia</taxon>
        <taxon>Euheterodonta</taxon>
        <taxon>Imparidentia</taxon>
        <taxon>Neoheterodontei</taxon>
        <taxon>Myida</taxon>
        <taxon>Dreissenoidea</taxon>
        <taxon>Dreissenidae</taxon>
        <taxon>Dreissena</taxon>
    </lineage>
</organism>
<keyword evidence="2" id="KW-1185">Reference proteome</keyword>
<dbReference type="Proteomes" id="UP000828390">
    <property type="component" value="Unassembled WGS sequence"/>
</dbReference>
<dbReference type="AlphaFoldDB" id="A0A9D4R7Y1"/>
<evidence type="ECO:0000313" key="1">
    <source>
        <dbReference type="EMBL" id="KAH3857117.1"/>
    </source>
</evidence>
<reference evidence="1" key="2">
    <citation type="submission" date="2020-11" db="EMBL/GenBank/DDBJ databases">
        <authorList>
            <person name="McCartney M.A."/>
            <person name="Auch B."/>
            <person name="Kono T."/>
            <person name="Mallez S."/>
            <person name="Becker A."/>
            <person name="Gohl D.M."/>
            <person name="Silverstein K.A.T."/>
            <person name="Koren S."/>
            <person name="Bechman K.B."/>
            <person name="Herman A."/>
            <person name="Abrahante J.E."/>
            <person name="Garbe J."/>
        </authorList>
    </citation>
    <scope>NUCLEOTIDE SEQUENCE</scope>
    <source>
        <strain evidence="1">Duluth1</strain>
        <tissue evidence="1">Whole animal</tissue>
    </source>
</reference>
<dbReference type="EMBL" id="JAIWYP010000003">
    <property type="protein sequence ID" value="KAH3857117.1"/>
    <property type="molecule type" value="Genomic_DNA"/>
</dbReference>